<dbReference type="Proteomes" id="UP000000662">
    <property type="component" value="Chromosome 2"/>
</dbReference>
<gene>
    <name evidence="1" type="ordered locus">Bamb_3783</name>
</gene>
<evidence type="ECO:0000313" key="2">
    <source>
        <dbReference type="Proteomes" id="UP000000662"/>
    </source>
</evidence>
<dbReference type="KEGG" id="bam:Bamb_3783"/>
<organism evidence="1 2">
    <name type="scientific">Burkholderia ambifaria (strain ATCC BAA-244 / DSM 16087 / CCUG 44356 / LMG 19182 / AMMD)</name>
    <name type="common">Burkholderia cepacia (strain AMMD)</name>
    <dbReference type="NCBI Taxonomy" id="339670"/>
    <lineage>
        <taxon>Bacteria</taxon>
        <taxon>Pseudomonadati</taxon>
        <taxon>Pseudomonadota</taxon>
        <taxon>Betaproteobacteria</taxon>
        <taxon>Burkholderiales</taxon>
        <taxon>Burkholderiaceae</taxon>
        <taxon>Burkholderia</taxon>
        <taxon>Burkholderia cepacia complex</taxon>
    </lineage>
</organism>
<protein>
    <submittedName>
        <fullName evidence="1">Uncharacterized protein</fullName>
    </submittedName>
</protein>
<dbReference type="EMBL" id="CP000441">
    <property type="protein sequence ID" value="ABI89337.1"/>
    <property type="molecule type" value="Genomic_DNA"/>
</dbReference>
<dbReference type="AlphaFoldDB" id="Q0B936"/>
<sequence length="116" mass="12622">MKSLGLSMLVIPPTHHVTTEQPTYDPTTSTRIRVLPGNGTGGAAFRPGESCYRIGFRSDDTTIVVGDGFLSTVKYSSRSVVIGMPQSPRPTRTVEGLVRDHQCVEHLSNNFSFSNP</sequence>
<dbReference type="eggNOG" id="ENOG5030Y20">
    <property type="taxonomic scope" value="Bacteria"/>
</dbReference>
<keyword evidence="2" id="KW-1185">Reference proteome</keyword>
<accession>Q0B936</accession>
<reference evidence="1" key="1">
    <citation type="submission" date="2006-08" db="EMBL/GenBank/DDBJ databases">
        <title>Complete sequence of Chromosome 2 of Burkholderia cepacia AMMD.</title>
        <authorList>
            <consortium name="US DOE Joint Genome Institute"/>
            <person name="Copeland A."/>
            <person name="Lucas S."/>
            <person name="Lapidus A."/>
            <person name="Barry K."/>
            <person name="Detter J.C."/>
            <person name="Glavina del Rio T."/>
            <person name="Hammon N."/>
            <person name="Israni S."/>
            <person name="Pitluck S."/>
            <person name="Bruce D."/>
            <person name="Chain P."/>
            <person name="Malfatti S."/>
            <person name="Shin M."/>
            <person name="Vergez L."/>
            <person name="Schmutz J."/>
            <person name="Larimer F."/>
            <person name="Land M."/>
            <person name="Hauser L."/>
            <person name="Kyrpides N."/>
            <person name="Kim E."/>
            <person name="Parke J."/>
            <person name="Coenye T."/>
            <person name="Konstantinidis K."/>
            <person name="Ramette A."/>
            <person name="Tiedje J."/>
            <person name="Richardson P."/>
        </authorList>
    </citation>
    <scope>NUCLEOTIDE SEQUENCE</scope>
    <source>
        <strain evidence="1">AMMD</strain>
    </source>
</reference>
<evidence type="ECO:0000313" key="1">
    <source>
        <dbReference type="EMBL" id="ABI89337.1"/>
    </source>
</evidence>
<proteinExistence type="predicted"/>
<name>Q0B936_BURCM</name>